<protein>
    <submittedName>
        <fullName evidence="1">Retrotran gag 3 domain-containing protein</fullName>
    </submittedName>
</protein>
<dbReference type="EMBL" id="CM039177">
    <property type="protein sequence ID" value="KAH9699991.1"/>
    <property type="molecule type" value="Genomic_DNA"/>
</dbReference>
<proteinExistence type="predicted"/>
<reference evidence="2" key="1">
    <citation type="journal article" date="2023" name="Hortic. Res.">
        <title>A chromosome-level phased genome enabling allele-level studies in sweet orange: a case study on citrus Huanglongbing tolerance.</title>
        <authorList>
            <person name="Wu B."/>
            <person name="Yu Q."/>
            <person name="Deng Z."/>
            <person name="Duan Y."/>
            <person name="Luo F."/>
            <person name="Gmitter F. Jr."/>
        </authorList>
    </citation>
    <scope>NUCLEOTIDE SEQUENCE [LARGE SCALE GENOMIC DNA]</scope>
    <source>
        <strain evidence="2">cv. Valencia</strain>
    </source>
</reference>
<comment type="caution">
    <text evidence="1">The sequence shown here is derived from an EMBL/GenBank/DDBJ whole genome shotgun (WGS) entry which is preliminary data.</text>
</comment>
<name>A0ACB8ISW6_CITSI</name>
<organism evidence="1 2">
    <name type="scientific">Citrus sinensis</name>
    <name type="common">Sweet orange</name>
    <name type="synonym">Citrus aurantium var. sinensis</name>
    <dbReference type="NCBI Taxonomy" id="2711"/>
    <lineage>
        <taxon>Eukaryota</taxon>
        <taxon>Viridiplantae</taxon>
        <taxon>Streptophyta</taxon>
        <taxon>Embryophyta</taxon>
        <taxon>Tracheophyta</taxon>
        <taxon>Spermatophyta</taxon>
        <taxon>Magnoliopsida</taxon>
        <taxon>eudicotyledons</taxon>
        <taxon>Gunneridae</taxon>
        <taxon>Pentapetalae</taxon>
        <taxon>rosids</taxon>
        <taxon>malvids</taxon>
        <taxon>Sapindales</taxon>
        <taxon>Rutaceae</taxon>
        <taxon>Aurantioideae</taxon>
        <taxon>Citrus</taxon>
    </lineage>
</organism>
<sequence>MASSSTSVTISQSKGNVETATHGGIDSSPILITSHKLNGHNYLQWSQSVMMFICSKGKDDYLTGEAAMPEVSDPSFKRWKSENNMIMSWLINSMNNDIGENFLLFRTAKDIWDAAKETYSSSENTSELFQIETILHDFRQGEQSVRSRVLGTKPLPRPREAFSEVRREESRKKVMMGSSEPTLDASALAARASNSVGVSEYRTKKERPWCDHCRKASHYKESCWKIYGKPADWKPRSKGDRESRAHAASTTDNQALPEPNPFSKEQMKILQKLFDQATLNSNAGTSLVAQKETHSAFAATNGASKPWIIDTGASDHMTGDAQCCRIIKLASTTLQSG</sequence>
<evidence type="ECO:0000313" key="2">
    <source>
        <dbReference type="Proteomes" id="UP000829398"/>
    </source>
</evidence>
<keyword evidence="2" id="KW-1185">Reference proteome</keyword>
<dbReference type="Proteomes" id="UP000829398">
    <property type="component" value="Chromosome 8"/>
</dbReference>
<evidence type="ECO:0000313" key="1">
    <source>
        <dbReference type="EMBL" id="KAH9699991.1"/>
    </source>
</evidence>
<gene>
    <name evidence="1" type="ORF">KPL71_024575</name>
</gene>
<accession>A0ACB8ISW6</accession>